<protein>
    <recommendedName>
        <fullName evidence="2">Putative restriction endonuclease domain-containing protein</fullName>
    </recommendedName>
</protein>
<feature type="region of interest" description="Disordered" evidence="1">
    <location>
        <begin position="199"/>
        <end position="225"/>
    </location>
</feature>
<name>A0A8J3T7L7_9ACTN</name>
<evidence type="ECO:0000256" key="1">
    <source>
        <dbReference type="SAM" id="MobiDB-lite"/>
    </source>
</evidence>
<dbReference type="PANTHER" id="PTHR34107">
    <property type="entry name" value="SLL0198 PROTEIN-RELATED"/>
    <property type="match status" value="1"/>
</dbReference>
<dbReference type="InterPro" id="IPR012296">
    <property type="entry name" value="Nuclease_put_TT1808"/>
</dbReference>
<proteinExistence type="predicted"/>
<feature type="domain" description="Putative restriction endonuclease" evidence="2">
    <location>
        <begin position="18"/>
        <end position="141"/>
    </location>
</feature>
<evidence type="ECO:0000313" key="4">
    <source>
        <dbReference type="Proteomes" id="UP000599074"/>
    </source>
</evidence>
<dbReference type="PANTHER" id="PTHR34107:SF4">
    <property type="entry name" value="SLL1222 PROTEIN"/>
    <property type="match status" value="1"/>
</dbReference>
<sequence>MAVPGAHSERLRPPFTVDTLFALPDNDLRYEVLEGDLVVSAAAEPRRNLAADRLRTLVAAALPPDVEVIRNSALRLPNGDGPIPDLLVTTADPDAAPRGIPAGLVHTVVEVVSPPSTTAGRVTKKWLYTAAGIPCYWRVELRPWWEHLCPVPAIVVRMLGEDGNWRTTLHPAGEPAALPLMVGRRELLTLTLDPAALVGRRSRPQSDGHPERTPVPVSTARRLTV</sequence>
<accession>A0A8J3T7L7</accession>
<reference evidence="3" key="1">
    <citation type="submission" date="2021-01" db="EMBL/GenBank/DDBJ databases">
        <title>Whole genome shotgun sequence of Planosporangium mesophilum NBRC 109066.</title>
        <authorList>
            <person name="Komaki H."/>
            <person name="Tamura T."/>
        </authorList>
    </citation>
    <scope>NUCLEOTIDE SEQUENCE</scope>
    <source>
        <strain evidence="3">NBRC 109066</strain>
    </source>
</reference>
<dbReference type="Proteomes" id="UP000599074">
    <property type="component" value="Unassembled WGS sequence"/>
</dbReference>
<dbReference type="Pfam" id="PF05685">
    <property type="entry name" value="Uma2"/>
    <property type="match status" value="1"/>
</dbReference>
<dbReference type="EMBL" id="BOON01000002">
    <property type="protein sequence ID" value="GII20581.1"/>
    <property type="molecule type" value="Genomic_DNA"/>
</dbReference>
<dbReference type="SUPFAM" id="SSF52980">
    <property type="entry name" value="Restriction endonuclease-like"/>
    <property type="match status" value="1"/>
</dbReference>
<dbReference type="Gene3D" id="3.90.1570.10">
    <property type="entry name" value="tt1808, chain A"/>
    <property type="match status" value="1"/>
</dbReference>
<evidence type="ECO:0000313" key="3">
    <source>
        <dbReference type="EMBL" id="GII20581.1"/>
    </source>
</evidence>
<comment type="caution">
    <text evidence="3">The sequence shown here is derived from an EMBL/GenBank/DDBJ whole genome shotgun (WGS) entry which is preliminary data.</text>
</comment>
<organism evidence="3 4">
    <name type="scientific">Planosporangium mesophilum</name>
    <dbReference type="NCBI Taxonomy" id="689768"/>
    <lineage>
        <taxon>Bacteria</taxon>
        <taxon>Bacillati</taxon>
        <taxon>Actinomycetota</taxon>
        <taxon>Actinomycetes</taxon>
        <taxon>Micromonosporales</taxon>
        <taxon>Micromonosporaceae</taxon>
        <taxon>Planosporangium</taxon>
    </lineage>
</organism>
<evidence type="ECO:0000259" key="2">
    <source>
        <dbReference type="Pfam" id="PF05685"/>
    </source>
</evidence>
<gene>
    <name evidence="3" type="ORF">Pme01_01780</name>
</gene>
<dbReference type="AlphaFoldDB" id="A0A8J3T7L7"/>
<keyword evidence="4" id="KW-1185">Reference proteome</keyword>
<dbReference type="RefSeq" id="WP_168113134.1">
    <property type="nucleotide sequence ID" value="NZ_BOON01000002.1"/>
</dbReference>
<dbReference type="InterPro" id="IPR008538">
    <property type="entry name" value="Uma2"/>
</dbReference>
<dbReference type="CDD" id="cd06260">
    <property type="entry name" value="DUF820-like"/>
    <property type="match status" value="1"/>
</dbReference>
<dbReference type="InterPro" id="IPR011335">
    <property type="entry name" value="Restrct_endonuc-II-like"/>
</dbReference>